<dbReference type="OrthoDB" id="6848981at2"/>
<proteinExistence type="predicted"/>
<gene>
    <name evidence="1" type="ORF">SAMN05216605_13129</name>
</gene>
<keyword evidence="2" id="KW-1185">Reference proteome</keyword>
<dbReference type="STRING" id="89065.SAMN05216605_13129"/>
<accession>A0A1G8TZ79</accession>
<dbReference type="EMBL" id="FNCO01000031">
    <property type="protein sequence ID" value="SDJ46886.1"/>
    <property type="molecule type" value="Genomic_DNA"/>
</dbReference>
<dbReference type="RefSeq" id="WP_074759309.1">
    <property type="nucleotide sequence ID" value="NZ_FNCO01000031.1"/>
</dbReference>
<protein>
    <submittedName>
        <fullName evidence="1">Uncharacterized protein</fullName>
    </submittedName>
</protein>
<organism evidence="1 2">
    <name type="scientific">Pseudomonas abietaniphila</name>
    <dbReference type="NCBI Taxonomy" id="89065"/>
    <lineage>
        <taxon>Bacteria</taxon>
        <taxon>Pseudomonadati</taxon>
        <taxon>Pseudomonadota</taxon>
        <taxon>Gammaproteobacteria</taxon>
        <taxon>Pseudomonadales</taxon>
        <taxon>Pseudomonadaceae</taxon>
        <taxon>Pseudomonas</taxon>
    </lineage>
</organism>
<sequence>MTKITARPRWLKKEGGEWEWAYRYMQQQATERGIKIAIKRMTWRKKPCHELVAETISYLQDTSDDGGAFVTRLRNALRQHRHRSLNAGKEKKPYSFTLPTETKKALRAVAKRQKKSEAAVITDLLSGTEQLINDHQAQEQKLKKMHAFERKVAEQRIDILKVKHHEAMRQIQMLVTRLSIWEVALESEHPDIIVDQEALEATEKKTINKVKSAIKKAVDKHTFLQPRIN</sequence>
<evidence type="ECO:0000313" key="2">
    <source>
        <dbReference type="Proteomes" id="UP000182894"/>
    </source>
</evidence>
<name>A0A1G8TZ79_9PSED</name>
<reference evidence="2" key="1">
    <citation type="submission" date="2016-10" db="EMBL/GenBank/DDBJ databases">
        <authorList>
            <person name="Varghese N."/>
            <person name="Submissions S."/>
        </authorList>
    </citation>
    <scope>NUCLEOTIDE SEQUENCE [LARGE SCALE GENOMIC DNA]</scope>
    <source>
        <strain evidence="2">ATCC 700689</strain>
    </source>
</reference>
<dbReference type="Proteomes" id="UP000182894">
    <property type="component" value="Unassembled WGS sequence"/>
</dbReference>
<dbReference type="AlphaFoldDB" id="A0A1G8TZ79"/>
<evidence type="ECO:0000313" key="1">
    <source>
        <dbReference type="EMBL" id="SDJ46886.1"/>
    </source>
</evidence>